<keyword evidence="5" id="KW-0813">Transport</keyword>
<proteinExistence type="inferred from homology"/>
<comment type="similarity">
    <text evidence="5">Belongs to the binding-protein-dependent transport system permease family.</text>
</comment>
<dbReference type="GO" id="GO:0005886">
    <property type="term" value="C:plasma membrane"/>
    <property type="evidence" value="ECO:0007669"/>
    <property type="project" value="UniProtKB-SubCell"/>
</dbReference>
<feature type="domain" description="ABC transmembrane type-1" evidence="6">
    <location>
        <begin position="288"/>
        <end position="487"/>
    </location>
</feature>
<evidence type="ECO:0000256" key="2">
    <source>
        <dbReference type="ARBA" id="ARBA00022692"/>
    </source>
</evidence>
<name>A0A2R6AA13_9ARCH</name>
<feature type="transmembrane region" description="Helical" evidence="5">
    <location>
        <begin position="16"/>
        <end position="37"/>
    </location>
</feature>
<feature type="transmembrane region" description="Helical" evidence="5">
    <location>
        <begin position="359"/>
        <end position="377"/>
    </location>
</feature>
<protein>
    <recommendedName>
        <fullName evidence="6">ABC transmembrane type-1 domain-containing protein</fullName>
    </recommendedName>
</protein>
<dbReference type="SUPFAM" id="SSF161098">
    <property type="entry name" value="MetI-like"/>
    <property type="match status" value="1"/>
</dbReference>
<dbReference type="EMBL" id="NEXC01000034">
    <property type="protein sequence ID" value="PSN83167.1"/>
    <property type="molecule type" value="Genomic_DNA"/>
</dbReference>
<dbReference type="CDD" id="cd06261">
    <property type="entry name" value="TM_PBP2"/>
    <property type="match status" value="1"/>
</dbReference>
<keyword evidence="2 5" id="KW-0812">Transmembrane</keyword>
<dbReference type="InterPro" id="IPR035906">
    <property type="entry name" value="MetI-like_sf"/>
</dbReference>
<dbReference type="Pfam" id="PF00528">
    <property type="entry name" value="BPD_transp_1"/>
    <property type="match status" value="1"/>
</dbReference>
<feature type="transmembrane region" description="Helical" evidence="5">
    <location>
        <begin position="415"/>
        <end position="439"/>
    </location>
</feature>
<feature type="transmembrane region" description="Helical" evidence="5">
    <location>
        <begin position="330"/>
        <end position="353"/>
    </location>
</feature>
<gene>
    <name evidence="7" type="ORF">B9Q01_05710</name>
</gene>
<evidence type="ECO:0000256" key="4">
    <source>
        <dbReference type="ARBA" id="ARBA00023136"/>
    </source>
</evidence>
<keyword evidence="4 5" id="KW-0472">Membrane</keyword>
<evidence type="ECO:0000313" key="8">
    <source>
        <dbReference type="Proteomes" id="UP000240880"/>
    </source>
</evidence>
<dbReference type="InterPro" id="IPR025966">
    <property type="entry name" value="OppC_N"/>
</dbReference>
<dbReference type="Proteomes" id="UP000240880">
    <property type="component" value="Unassembled WGS sequence"/>
</dbReference>
<dbReference type="PANTHER" id="PTHR43839">
    <property type="entry name" value="OPPC IN A BINDING PROTEIN-DEPENDENT TRANSPORT SYSTEM"/>
    <property type="match status" value="1"/>
</dbReference>
<evidence type="ECO:0000256" key="1">
    <source>
        <dbReference type="ARBA" id="ARBA00004141"/>
    </source>
</evidence>
<feature type="transmembrane region" description="Helical" evidence="5">
    <location>
        <begin position="292"/>
        <end position="318"/>
    </location>
</feature>
<evidence type="ECO:0000256" key="3">
    <source>
        <dbReference type="ARBA" id="ARBA00022989"/>
    </source>
</evidence>
<dbReference type="PANTHER" id="PTHR43839:SF1">
    <property type="entry name" value="OPPC IN A BINDING PROTEIN-DEPENDENT TRANSPORT SYSTEM"/>
    <property type="match status" value="1"/>
</dbReference>
<dbReference type="AlphaFoldDB" id="A0A2R6AA13"/>
<comment type="subcellular location">
    <subcellularLocation>
        <location evidence="5">Cell membrane</location>
        <topology evidence="5">Multi-pass membrane protein</topology>
    </subcellularLocation>
    <subcellularLocation>
        <location evidence="1">Membrane</location>
        <topology evidence="1">Multi-pass membrane protein</topology>
    </subcellularLocation>
</comment>
<feature type="transmembrane region" description="Helical" evidence="5">
    <location>
        <begin position="474"/>
        <end position="494"/>
    </location>
</feature>
<comment type="caution">
    <text evidence="7">The sequence shown here is derived from an EMBL/GenBank/DDBJ whole genome shotgun (WGS) entry which is preliminary data.</text>
</comment>
<sequence length="501" mass="54584">MASFKKFLEEYKRSKLGVVGVVIVVFFAILAISAPLLTNENPIYSQNLASPLSVPAWAKVFPQYRNLPLNSQLLKDPSFSQQAQSAWFIASDDAGGGSVSYQITNKGLVVNITPPQNPYAPQPVLVLNQSFYYPWSYTCDFKLYLNVTPLSSNFSSDELIVNAFLKSVDGTVYHVLGPSVYTDPTSSTEYYPKFLKSHSYVIFASSKDPFVNLLATGTIFPTNLGSCGLAQAVFRHPGNASVSITIAATKKASILVSNVNLRIQGSAFGVLGTDDLGRSVWSQFVYGARVSLAVGLVAALIAVVIGTLVGLVAGYVGGLVDELLMRFTDFMLTIPFLPFVLILLTIIQVAQIRIVNQEFVILILIAIFSWQGIARIIRSQVLSIKERPFVEASKALGASSAHIIWRHILPNVMGLVYANMALTVPSAILIEAALTFLGFGDPNIISWGTMLSNAQASLTAQHAFVWWWFLPPGIAIAVLSMAFIFIGFSLDAILNPKLRKR</sequence>
<dbReference type="PROSITE" id="PS50928">
    <property type="entry name" value="ABC_TM1"/>
    <property type="match status" value="1"/>
</dbReference>
<evidence type="ECO:0000313" key="7">
    <source>
        <dbReference type="EMBL" id="PSN83167.1"/>
    </source>
</evidence>
<dbReference type="Pfam" id="PF12911">
    <property type="entry name" value="OppC_N"/>
    <property type="match status" value="1"/>
</dbReference>
<dbReference type="InterPro" id="IPR000515">
    <property type="entry name" value="MetI-like"/>
</dbReference>
<reference evidence="7 8" key="1">
    <citation type="submission" date="2017-04" db="EMBL/GenBank/DDBJ databases">
        <title>Novel microbial lineages endemic to geothermal iron-oxide mats fill important gaps in the evolutionary history of Archaea.</title>
        <authorList>
            <person name="Jay Z.J."/>
            <person name="Beam J.P."/>
            <person name="Dlakic M."/>
            <person name="Rusch D.B."/>
            <person name="Kozubal M.A."/>
            <person name="Inskeep W.P."/>
        </authorList>
    </citation>
    <scope>NUCLEOTIDE SEQUENCE [LARGE SCALE GENOMIC DNA]</scope>
    <source>
        <strain evidence="7">OSP_D</strain>
    </source>
</reference>
<keyword evidence="3 5" id="KW-1133">Transmembrane helix</keyword>
<dbReference type="GO" id="GO:0055085">
    <property type="term" value="P:transmembrane transport"/>
    <property type="evidence" value="ECO:0007669"/>
    <property type="project" value="InterPro"/>
</dbReference>
<accession>A0A2R6AA13</accession>
<evidence type="ECO:0000259" key="6">
    <source>
        <dbReference type="PROSITE" id="PS50928"/>
    </source>
</evidence>
<dbReference type="Gene3D" id="1.10.3720.10">
    <property type="entry name" value="MetI-like"/>
    <property type="match status" value="1"/>
</dbReference>
<evidence type="ECO:0000256" key="5">
    <source>
        <dbReference type="RuleBase" id="RU363032"/>
    </source>
</evidence>
<organism evidence="7 8">
    <name type="scientific">Candidatus Marsarchaeota G1 archaeon OSP_D</name>
    <dbReference type="NCBI Taxonomy" id="1978155"/>
    <lineage>
        <taxon>Archaea</taxon>
        <taxon>Candidatus Marsarchaeota</taxon>
        <taxon>Candidatus Marsarchaeota group 1</taxon>
    </lineage>
</organism>